<evidence type="ECO:0000313" key="4">
    <source>
        <dbReference type="Proteomes" id="UP000017819"/>
    </source>
</evidence>
<evidence type="ECO:0000256" key="2">
    <source>
        <dbReference type="ARBA" id="ARBA00022679"/>
    </source>
</evidence>
<sequence length="171" mass="18099">MSEITSAVASPGRSVYAVDDAADPRLEPYAAIRERDLRGHGDRFIAEGEVVLRVLLSTSRFRADSILVSERRLHGLGPLLATAPADVPVLVAGQAVMDRLVGFHIHRGVLAVGRRLPEPCAGSLLASLPRKRLVVALVGVSNHDNVGGIFRNAAAFGADAVLLDHASCDPL</sequence>
<dbReference type="STRING" id="631454.N177_2587"/>
<dbReference type="InterPro" id="IPR029026">
    <property type="entry name" value="tRNA_m1G_MTases_N"/>
</dbReference>
<keyword evidence="1 3" id="KW-0489">Methyltransferase</keyword>
<dbReference type="EMBL" id="AWXZ01000035">
    <property type="protein sequence ID" value="ESR24138.1"/>
    <property type="molecule type" value="Genomic_DNA"/>
</dbReference>
<keyword evidence="2" id="KW-0808">Transferase</keyword>
<name>V4TCV6_9HYPH</name>
<dbReference type="InterPro" id="IPR051259">
    <property type="entry name" value="rRNA_Methyltransferase"/>
</dbReference>
<gene>
    <name evidence="3" type="ORF">N177_2587</name>
</gene>
<dbReference type="Proteomes" id="UP000017819">
    <property type="component" value="Unassembled WGS sequence"/>
</dbReference>
<dbReference type="SUPFAM" id="SSF55315">
    <property type="entry name" value="L30e-like"/>
    <property type="match status" value="1"/>
</dbReference>
<evidence type="ECO:0000313" key="3">
    <source>
        <dbReference type="EMBL" id="ESR24138.1"/>
    </source>
</evidence>
<protein>
    <submittedName>
        <fullName evidence="3">Putative rRNA methylase</fullName>
    </submittedName>
</protein>
<dbReference type="Gene3D" id="3.40.1280.10">
    <property type="match status" value="1"/>
</dbReference>
<evidence type="ECO:0000256" key="1">
    <source>
        <dbReference type="ARBA" id="ARBA00022603"/>
    </source>
</evidence>
<dbReference type="PANTHER" id="PTHR43191">
    <property type="entry name" value="RRNA METHYLTRANSFERASE 3"/>
    <property type="match status" value="1"/>
</dbReference>
<keyword evidence="4" id="KW-1185">Reference proteome</keyword>
<accession>V4TCV6</accession>
<dbReference type="InterPro" id="IPR029064">
    <property type="entry name" value="Ribosomal_eL30-like_sf"/>
</dbReference>
<dbReference type="InterPro" id="IPR029028">
    <property type="entry name" value="Alpha/beta_knot_MTases"/>
</dbReference>
<dbReference type="AlphaFoldDB" id="V4TCV6"/>
<dbReference type="PANTHER" id="PTHR43191:SF12">
    <property type="entry name" value="RRNA METHYLASE"/>
    <property type="match status" value="1"/>
</dbReference>
<comment type="caution">
    <text evidence="3">The sequence shown here is derived from an EMBL/GenBank/DDBJ whole genome shotgun (WGS) entry which is preliminary data.</text>
</comment>
<dbReference type="SUPFAM" id="SSF75217">
    <property type="entry name" value="alpha/beta knot"/>
    <property type="match status" value="1"/>
</dbReference>
<organism evidence="3 4">
    <name type="scientific">Lutibaculum baratangense AMV1</name>
    <dbReference type="NCBI Taxonomy" id="631454"/>
    <lineage>
        <taxon>Bacteria</taxon>
        <taxon>Pseudomonadati</taxon>
        <taxon>Pseudomonadota</taxon>
        <taxon>Alphaproteobacteria</taxon>
        <taxon>Hyphomicrobiales</taxon>
        <taxon>Tepidamorphaceae</taxon>
        <taxon>Lutibaculum</taxon>
    </lineage>
</organism>
<reference evidence="3 4" key="1">
    <citation type="journal article" date="2014" name="Genome Announc.">
        <title>Draft Genome Sequence of Lutibaculum baratangense Strain AMV1T, Isolated from a Mud Volcano in Andamans, India.</title>
        <authorList>
            <person name="Singh A."/>
            <person name="Sreenivas A."/>
            <person name="Sathyanarayana Reddy G."/>
            <person name="Pinnaka A.K."/>
            <person name="Shivaji S."/>
        </authorList>
    </citation>
    <scope>NUCLEOTIDE SEQUENCE [LARGE SCALE GENOMIC DNA]</scope>
    <source>
        <strain evidence="3 4">AMV1</strain>
    </source>
</reference>
<proteinExistence type="predicted"/>
<dbReference type="GO" id="GO:0003723">
    <property type="term" value="F:RNA binding"/>
    <property type="evidence" value="ECO:0007669"/>
    <property type="project" value="TreeGrafter"/>
</dbReference>
<dbReference type="eggNOG" id="COG0566">
    <property type="taxonomic scope" value="Bacteria"/>
</dbReference>
<dbReference type="GO" id="GO:0008168">
    <property type="term" value="F:methyltransferase activity"/>
    <property type="evidence" value="ECO:0007669"/>
    <property type="project" value="UniProtKB-KW"/>
</dbReference>
<dbReference type="GO" id="GO:0032259">
    <property type="term" value="P:methylation"/>
    <property type="evidence" value="ECO:0007669"/>
    <property type="project" value="UniProtKB-KW"/>
</dbReference>